<proteinExistence type="predicted"/>
<keyword evidence="5" id="KW-1185">Reference proteome</keyword>
<name>A0A6G0Y0F5_APHCR</name>
<dbReference type="AlphaFoldDB" id="A0A6G0Y0F5"/>
<dbReference type="Pfam" id="PF14846">
    <property type="entry name" value="DUF4485"/>
    <property type="match status" value="1"/>
</dbReference>
<sequence length="511" mass="58337">SSNNEDLREEFKNLIIKIEPYYVSLKSDLEKLLCREWLHKLFKTATHEESLRNAYLVKLLNQLEKGKLIEPFDNLPKHNSPLLPLTTNNLPKQNVNVCNKKKIQTKKEPLITNLVTVHNPDGALKSTENHKHTNEIKVNENLNQEKQLDINEISDDLKEVILPVNESSNQGKLLNVNKISDDSKEVNLPVNENSNQGKRLNVNEISDNFKEVILPVNESSDQGKRLNVNEISDDSKEVILPVNESSDQGKRLNVNEISDDSKKVNLPVNDSSNQGKQLNINEISDDSKEVNLSVNDSSNQGKQLNINEISDNSKEVQQQKIMVDKSEGGDGLTLNEETKLKLESVEKMSNELKIKTEILTEEFKEIELYANKNLSNNDQLSVLGADLNKCKNDIENMYNLEAAEELCASNLLKNILDKTTALNNTIVSEINRLKTMVEDSCESKNRMNFVVDQLKEKHRLKIIEKDKFHTEINRKLMIEISRLKECVGKVEEEAMCEEFSNEHYEDEYSST</sequence>
<dbReference type="Proteomes" id="UP000478052">
    <property type="component" value="Unassembled WGS sequence"/>
</dbReference>
<feature type="coiled-coil region" evidence="1">
    <location>
        <begin position="335"/>
        <end position="362"/>
    </location>
</feature>
<feature type="region of interest" description="Disordered" evidence="2">
    <location>
        <begin position="243"/>
        <end position="276"/>
    </location>
</feature>
<dbReference type="OrthoDB" id="6609612at2759"/>
<dbReference type="InterPro" id="IPR027831">
    <property type="entry name" value="DUF4485"/>
</dbReference>
<protein>
    <submittedName>
        <fullName evidence="4">DUF4485 domain-containing protein</fullName>
    </submittedName>
</protein>
<gene>
    <name evidence="4" type="ORF">FWK35_00026367</name>
</gene>
<evidence type="ECO:0000256" key="1">
    <source>
        <dbReference type="SAM" id="Coils"/>
    </source>
</evidence>
<reference evidence="4 5" key="1">
    <citation type="submission" date="2019-08" db="EMBL/GenBank/DDBJ databases">
        <title>Whole genome of Aphis craccivora.</title>
        <authorList>
            <person name="Voronova N.V."/>
            <person name="Shulinski R.S."/>
            <person name="Bandarenka Y.V."/>
            <person name="Zhorov D.G."/>
            <person name="Warner D."/>
        </authorList>
    </citation>
    <scope>NUCLEOTIDE SEQUENCE [LARGE SCALE GENOMIC DNA]</scope>
    <source>
        <strain evidence="4">180601</strain>
        <tissue evidence="4">Whole Body</tissue>
    </source>
</reference>
<feature type="non-terminal residue" evidence="4">
    <location>
        <position position="511"/>
    </location>
</feature>
<evidence type="ECO:0000313" key="4">
    <source>
        <dbReference type="EMBL" id="KAF0746664.1"/>
    </source>
</evidence>
<evidence type="ECO:0000256" key="2">
    <source>
        <dbReference type="SAM" id="MobiDB-lite"/>
    </source>
</evidence>
<feature type="non-terminal residue" evidence="4">
    <location>
        <position position="1"/>
    </location>
</feature>
<evidence type="ECO:0000313" key="5">
    <source>
        <dbReference type="Proteomes" id="UP000478052"/>
    </source>
</evidence>
<comment type="caution">
    <text evidence="4">The sequence shown here is derived from an EMBL/GenBank/DDBJ whole genome shotgun (WGS) entry which is preliminary data.</text>
</comment>
<keyword evidence="1" id="KW-0175">Coiled coil</keyword>
<evidence type="ECO:0000259" key="3">
    <source>
        <dbReference type="Pfam" id="PF14846"/>
    </source>
</evidence>
<feature type="domain" description="DUF4485" evidence="3">
    <location>
        <begin position="7"/>
        <end position="86"/>
    </location>
</feature>
<organism evidence="4 5">
    <name type="scientific">Aphis craccivora</name>
    <name type="common">Cowpea aphid</name>
    <dbReference type="NCBI Taxonomy" id="307492"/>
    <lineage>
        <taxon>Eukaryota</taxon>
        <taxon>Metazoa</taxon>
        <taxon>Ecdysozoa</taxon>
        <taxon>Arthropoda</taxon>
        <taxon>Hexapoda</taxon>
        <taxon>Insecta</taxon>
        <taxon>Pterygota</taxon>
        <taxon>Neoptera</taxon>
        <taxon>Paraneoptera</taxon>
        <taxon>Hemiptera</taxon>
        <taxon>Sternorrhyncha</taxon>
        <taxon>Aphidomorpha</taxon>
        <taxon>Aphidoidea</taxon>
        <taxon>Aphididae</taxon>
        <taxon>Aphidini</taxon>
        <taxon>Aphis</taxon>
        <taxon>Aphis</taxon>
    </lineage>
</organism>
<accession>A0A6G0Y0F5</accession>
<dbReference type="EMBL" id="VUJU01007122">
    <property type="protein sequence ID" value="KAF0746664.1"/>
    <property type="molecule type" value="Genomic_DNA"/>
</dbReference>